<dbReference type="InterPro" id="IPR004107">
    <property type="entry name" value="Integrase_SAM-like_N"/>
</dbReference>
<evidence type="ECO:0000256" key="7">
    <source>
        <dbReference type="ARBA" id="ARBA00023172"/>
    </source>
</evidence>
<evidence type="ECO:0000256" key="1">
    <source>
        <dbReference type="ARBA" id="ARBA00004496"/>
    </source>
</evidence>
<protein>
    <submittedName>
        <fullName evidence="12">Tyrosine-type recombinase/integrase</fullName>
    </submittedName>
</protein>
<dbReference type="PROSITE" id="PS51900">
    <property type="entry name" value="CB"/>
    <property type="match status" value="1"/>
</dbReference>
<dbReference type="InterPro" id="IPR010998">
    <property type="entry name" value="Integrase_recombinase_N"/>
</dbReference>
<keyword evidence="13" id="KW-1185">Reference proteome</keyword>
<comment type="subcellular location">
    <subcellularLocation>
        <location evidence="1">Cytoplasm</location>
    </subcellularLocation>
</comment>
<dbReference type="Gene3D" id="1.10.150.130">
    <property type="match status" value="1"/>
</dbReference>
<dbReference type="InterPro" id="IPR044068">
    <property type="entry name" value="CB"/>
</dbReference>
<evidence type="ECO:0000256" key="6">
    <source>
        <dbReference type="ARBA" id="ARBA00023125"/>
    </source>
</evidence>
<evidence type="ECO:0000256" key="2">
    <source>
        <dbReference type="ARBA" id="ARBA00022490"/>
    </source>
</evidence>
<evidence type="ECO:0000313" key="13">
    <source>
        <dbReference type="Proteomes" id="UP000659496"/>
    </source>
</evidence>
<dbReference type="NCBIfam" id="NF040815">
    <property type="entry name" value="recomb_XerA_Arch"/>
    <property type="match status" value="1"/>
</dbReference>
<keyword evidence="4" id="KW-0159">Chromosome partition</keyword>
<evidence type="ECO:0000256" key="4">
    <source>
        <dbReference type="ARBA" id="ARBA00022829"/>
    </source>
</evidence>
<proteinExistence type="predicted"/>
<feature type="domain" description="Tyr recombinase" evidence="10">
    <location>
        <begin position="101"/>
        <end position="273"/>
    </location>
</feature>
<dbReference type="EMBL" id="JACSQY010000001">
    <property type="protein sequence ID" value="MBD7907006.1"/>
    <property type="molecule type" value="Genomic_DNA"/>
</dbReference>
<dbReference type="Pfam" id="PF02899">
    <property type="entry name" value="Phage_int_SAM_1"/>
    <property type="match status" value="1"/>
</dbReference>
<evidence type="ECO:0000256" key="5">
    <source>
        <dbReference type="ARBA" id="ARBA00022908"/>
    </source>
</evidence>
<dbReference type="InterPro" id="IPR002104">
    <property type="entry name" value="Integrase_catalytic"/>
</dbReference>
<dbReference type="Proteomes" id="UP000659496">
    <property type="component" value="Unassembled WGS sequence"/>
</dbReference>
<dbReference type="Pfam" id="PF00589">
    <property type="entry name" value="Phage_integrase"/>
    <property type="match status" value="1"/>
</dbReference>
<evidence type="ECO:0000313" key="12">
    <source>
        <dbReference type="EMBL" id="MBD7907006.1"/>
    </source>
</evidence>
<reference evidence="12 13" key="1">
    <citation type="submission" date="2020-08" db="EMBL/GenBank/DDBJ databases">
        <title>A Genomic Blueprint of the Chicken Gut Microbiome.</title>
        <authorList>
            <person name="Gilroy R."/>
            <person name="Ravi A."/>
            <person name="Getino M."/>
            <person name="Pursley I."/>
            <person name="Horton D.L."/>
            <person name="Alikhan N.-F."/>
            <person name="Baker D."/>
            <person name="Gharbi K."/>
            <person name="Hall N."/>
            <person name="Watson M."/>
            <person name="Adriaenssens E.M."/>
            <person name="Foster-Nyarko E."/>
            <person name="Jarju S."/>
            <person name="Secka A."/>
            <person name="Antonio M."/>
            <person name="Oren A."/>
            <person name="Chaudhuri R."/>
            <person name="La Ragione R.M."/>
            <person name="Hildebrand F."/>
            <person name="Pallen M.J."/>
        </authorList>
    </citation>
    <scope>NUCLEOTIDE SEQUENCE [LARGE SCALE GENOMIC DNA]</scope>
    <source>
        <strain evidence="12 13">Sa3CUA8</strain>
    </source>
</reference>
<keyword evidence="7" id="KW-0233">DNA recombination</keyword>
<evidence type="ECO:0000259" key="10">
    <source>
        <dbReference type="PROSITE" id="PS51898"/>
    </source>
</evidence>
<keyword evidence="3" id="KW-0132">Cell division</keyword>
<sequence>MNQEVIKQFFLDNHNQFSPETVRAYKLALSQFFNVCGKSVEEVKARDIRNWLEVMTNDGLQPRSIQLKLVALKSFYRYCMEENKINKNPTLKVVTPKKVDSLPYYLSKRQLAMLQEHTKDNIRDRAIIETLYATGVRVTELLNIKLEDIKWETRQITIRKGKGNKGRIVLFSHACAERLVRYIEMRKYEGDYLFSNKRGQPISRDLVQTKFREYSGALGFKVSPHTLRHTFAANLAEKGMDFTSIQELMGHSNINSTRIYTRLMNPEQKKKYDQYQQ</sequence>
<dbReference type="PROSITE" id="PS51898">
    <property type="entry name" value="TYR_RECOMBINASE"/>
    <property type="match status" value="1"/>
</dbReference>
<keyword evidence="8" id="KW-0131">Cell cycle</keyword>
<evidence type="ECO:0000256" key="3">
    <source>
        <dbReference type="ARBA" id="ARBA00022618"/>
    </source>
</evidence>
<dbReference type="PANTHER" id="PTHR30349:SF77">
    <property type="entry name" value="TYROSINE RECOMBINASE XERC"/>
    <property type="match status" value="1"/>
</dbReference>
<dbReference type="InterPro" id="IPR013762">
    <property type="entry name" value="Integrase-like_cat_sf"/>
</dbReference>
<organism evidence="12 13">
    <name type="scientific">Sporosarcina gallistercoris</name>
    <dbReference type="NCBI Taxonomy" id="2762245"/>
    <lineage>
        <taxon>Bacteria</taxon>
        <taxon>Bacillati</taxon>
        <taxon>Bacillota</taxon>
        <taxon>Bacilli</taxon>
        <taxon>Bacillales</taxon>
        <taxon>Caryophanaceae</taxon>
        <taxon>Sporosarcina</taxon>
    </lineage>
</organism>
<evidence type="ECO:0000256" key="8">
    <source>
        <dbReference type="ARBA" id="ARBA00023306"/>
    </source>
</evidence>
<dbReference type="InterPro" id="IPR011010">
    <property type="entry name" value="DNA_brk_join_enz"/>
</dbReference>
<feature type="domain" description="Core-binding (CB)" evidence="11">
    <location>
        <begin position="1"/>
        <end position="80"/>
    </location>
</feature>
<accession>A0ABR8PFQ3</accession>
<comment type="caution">
    <text evidence="12">The sequence shown here is derived from an EMBL/GenBank/DDBJ whole genome shotgun (WGS) entry which is preliminary data.</text>
</comment>
<keyword evidence="2" id="KW-0963">Cytoplasm</keyword>
<dbReference type="PANTHER" id="PTHR30349">
    <property type="entry name" value="PHAGE INTEGRASE-RELATED"/>
    <property type="match status" value="1"/>
</dbReference>
<dbReference type="InterPro" id="IPR050090">
    <property type="entry name" value="Tyrosine_recombinase_XerCD"/>
</dbReference>
<dbReference type="Gene3D" id="1.10.443.10">
    <property type="entry name" value="Intergrase catalytic core"/>
    <property type="match status" value="1"/>
</dbReference>
<gene>
    <name evidence="12" type="ORF">H9659_01500</name>
</gene>
<name>A0ABR8PFQ3_9BACL</name>
<keyword evidence="6 9" id="KW-0238">DNA-binding</keyword>
<evidence type="ECO:0000256" key="9">
    <source>
        <dbReference type="PROSITE-ProRule" id="PRU01248"/>
    </source>
</evidence>
<dbReference type="SUPFAM" id="SSF56349">
    <property type="entry name" value="DNA breaking-rejoining enzymes"/>
    <property type="match status" value="1"/>
</dbReference>
<dbReference type="RefSeq" id="WP_125102821.1">
    <property type="nucleotide sequence ID" value="NZ_JACSQY010000001.1"/>
</dbReference>
<evidence type="ECO:0000259" key="11">
    <source>
        <dbReference type="PROSITE" id="PS51900"/>
    </source>
</evidence>
<keyword evidence="5" id="KW-0229">DNA integration</keyword>